<dbReference type="RefSeq" id="WP_089946793.1">
    <property type="nucleotide sequence ID" value="NZ_FNOI01000003.1"/>
</dbReference>
<keyword evidence="1 4" id="KW-0479">Metal-binding</keyword>
<dbReference type="Pfam" id="PF08240">
    <property type="entry name" value="ADH_N"/>
    <property type="match status" value="1"/>
</dbReference>
<dbReference type="InterPro" id="IPR013149">
    <property type="entry name" value="ADH-like_C"/>
</dbReference>
<dbReference type="InterPro" id="IPR020843">
    <property type="entry name" value="ER"/>
</dbReference>
<sequence length="345" mass="36041">MRAAVLRDYNAPLSIEDVPEPACPNDGVVLKVMACGVCRSDWHGWTGEHPRVKPGQIGGHEYCGEVVEVGPQATHKVGDKLIAPFILACGTCPSCQEGHQNTCPNQRLPGFVEPGAFAEYVAVPFDHNLTHLPENLSPTVAAGLGCRVTTAWHALTGRAALQPGEWLAIHGTGGIGLSALLLGVAMGARVVVVDVVEEKLIHAKGLGAEASVNAMDGDVAARIKDITDGGAHVSIEALGLPATTNASIECLRPLGRHVQVGMPVGHTATMDINMSAVYLGNLALYGTRGMPPWKYPSLLALITTGRIDMSPLIAREIALSGVSDELAAFNGPTPPGVAVITDFLS</sequence>
<evidence type="ECO:0000256" key="2">
    <source>
        <dbReference type="ARBA" id="ARBA00022833"/>
    </source>
</evidence>
<dbReference type="CDD" id="cd08260">
    <property type="entry name" value="Zn_ADH6"/>
    <property type="match status" value="1"/>
</dbReference>
<dbReference type="Gene3D" id="3.90.180.10">
    <property type="entry name" value="Medium-chain alcohol dehydrogenases, catalytic domain"/>
    <property type="match status" value="1"/>
</dbReference>
<dbReference type="InterPro" id="IPR036291">
    <property type="entry name" value="NAD(P)-bd_dom_sf"/>
</dbReference>
<comment type="cofactor">
    <cofactor evidence="4">
        <name>Zn(2+)</name>
        <dbReference type="ChEBI" id="CHEBI:29105"/>
    </cofactor>
</comment>
<dbReference type="SMART" id="SM00829">
    <property type="entry name" value="PKS_ER"/>
    <property type="match status" value="1"/>
</dbReference>
<dbReference type="PANTHER" id="PTHR43401:SF5">
    <property type="entry name" value="ALCOHOL DEHYDROGENASE-RELATED"/>
    <property type="match status" value="1"/>
</dbReference>
<dbReference type="InterPro" id="IPR050129">
    <property type="entry name" value="Zn_alcohol_dh"/>
</dbReference>
<dbReference type="GO" id="GO:0008270">
    <property type="term" value="F:zinc ion binding"/>
    <property type="evidence" value="ECO:0007669"/>
    <property type="project" value="InterPro"/>
</dbReference>
<dbReference type="Pfam" id="PF00107">
    <property type="entry name" value="ADH_zinc_N"/>
    <property type="match status" value="1"/>
</dbReference>
<dbReference type="SUPFAM" id="SSF51735">
    <property type="entry name" value="NAD(P)-binding Rossmann-fold domains"/>
    <property type="match status" value="1"/>
</dbReference>
<evidence type="ECO:0000256" key="4">
    <source>
        <dbReference type="RuleBase" id="RU361277"/>
    </source>
</evidence>
<organism evidence="6 7">
    <name type="scientific">Litoreibacter albidus</name>
    <dbReference type="NCBI Taxonomy" id="670155"/>
    <lineage>
        <taxon>Bacteria</taxon>
        <taxon>Pseudomonadati</taxon>
        <taxon>Pseudomonadota</taxon>
        <taxon>Alphaproteobacteria</taxon>
        <taxon>Rhodobacterales</taxon>
        <taxon>Roseobacteraceae</taxon>
        <taxon>Litoreibacter</taxon>
    </lineage>
</organism>
<accession>A0A1H2XJG0</accession>
<dbReference type="AlphaFoldDB" id="A0A1H2XJG0"/>
<dbReference type="OrthoDB" id="5295340at2"/>
<name>A0A1H2XJG0_9RHOB</name>
<evidence type="ECO:0000313" key="7">
    <source>
        <dbReference type="Proteomes" id="UP000199441"/>
    </source>
</evidence>
<keyword evidence="7" id="KW-1185">Reference proteome</keyword>
<reference evidence="7" key="1">
    <citation type="submission" date="2016-10" db="EMBL/GenBank/DDBJ databases">
        <authorList>
            <person name="Varghese N."/>
            <person name="Submissions S."/>
        </authorList>
    </citation>
    <scope>NUCLEOTIDE SEQUENCE [LARGE SCALE GENOMIC DNA]</scope>
    <source>
        <strain evidence="7">DSM 26922</strain>
    </source>
</reference>
<proteinExistence type="inferred from homology"/>
<dbReference type="STRING" id="670155.SAMN04488001_2012"/>
<keyword evidence="2 4" id="KW-0862">Zinc</keyword>
<dbReference type="InterPro" id="IPR013154">
    <property type="entry name" value="ADH-like_N"/>
</dbReference>
<feature type="domain" description="Enoyl reductase (ER)" evidence="5">
    <location>
        <begin position="4"/>
        <end position="340"/>
    </location>
</feature>
<dbReference type="InterPro" id="IPR002328">
    <property type="entry name" value="ADH_Zn_CS"/>
</dbReference>
<comment type="similarity">
    <text evidence="4">Belongs to the zinc-containing alcohol dehydrogenase family.</text>
</comment>
<dbReference type="SUPFAM" id="SSF50129">
    <property type="entry name" value="GroES-like"/>
    <property type="match status" value="1"/>
</dbReference>
<evidence type="ECO:0000256" key="3">
    <source>
        <dbReference type="ARBA" id="ARBA00023002"/>
    </source>
</evidence>
<evidence type="ECO:0000256" key="1">
    <source>
        <dbReference type="ARBA" id="ARBA00022723"/>
    </source>
</evidence>
<dbReference type="PANTHER" id="PTHR43401">
    <property type="entry name" value="L-THREONINE 3-DEHYDROGENASE"/>
    <property type="match status" value="1"/>
</dbReference>
<protein>
    <submittedName>
        <fullName evidence="6">Alcohol dehydrogenase</fullName>
    </submittedName>
</protein>
<dbReference type="Proteomes" id="UP000199441">
    <property type="component" value="Unassembled WGS sequence"/>
</dbReference>
<dbReference type="PROSITE" id="PS00059">
    <property type="entry name" value="ADH_ZINC"/>
    <property type="match status" value="1"/>
</dbReference>
<dbReference type="InterPro" id="IPR011032">
    <property type="entry name" value="GroES-like_sf"/>
</dbReference>
<keyword evidence="3" id="KW-0560">Oxidoreductase</keyword>
<dbReference type="EMBL" id="FNOI01000003">
    <property type="protein sequence ID" value="SDW93031.1"/>
    <property type="molecule type" value="Genomic_DNA"/>
</dbReference>
<evidence type="ECO:0000313" key="6">
    <source>
        <dbReference type="EMBL" id="SDW93031.1"/>
    </source>
</evidence>
<evidence type="ECO:0000259" key="5">
    <source>
        <dbReference type="SMART" id="SM00829"/>
    </source>
</evidence>
<dbReference type="GO" id="GO:0016616">
    <property type="term" value="F:oxidoreductase activity, acting on the CH-OH group of donors, NAD or NADP as acceptor"/>
    <property type="evidence" value="ECO:0007669"/>
    <property type="project" value="UniProtKB-ARBA"/>
</dbReference>
<gene>
    <name evidence="6" type="ORF">SAMN04488001_2012</name>
</gene>